<name>A0ABP7J1M4_9ACTN</name>
<feature type="transmembrane region" description="Helical" evidence="1">
    <location>
        <begin position="122"/>
        <end position="143"/>
    </location>
</feature>
<comment type="caution">
    <text evidence="2">The sequence shown here is derived from an EMBL/GenBank/DDBJ whole genome shotgun (WGS) entry which is preliminary data.</text>
</comment>
<keyword evidence="3" id="KW-1185">Reference proteome</keyword>
<gene>
    <name evidence="2" type="ORF">GCM10022226_62370</name>
</gene>
<protein>
    <submittedName>
        <fullName evidence="2">Uncharacterized protein</fullName>
    </submittedName>
</protein>
<keyword evidence="1" id="KW-0812">Transmembrane</keyword>
<keyword evidence="1" id="KW-1133">Transmembrane helix</keyword>
<reference evidence="3" key="1">
    <citation type="journal article" date="2019" name="Int. J. Syst. Evol. Microbiol.">
        <title>The Global Catalogue of Microorganisms (GCM) 10K type strain sequencing project: providing services to taxonomists for standard genome sequencing and annotation.</title>
        <authorList>
            <consortium name="The Broad Institute Genomics Platform"/>
            <consortium name="The Broad Institute Genome Sequencing Center for Infectious Disease"/>
            <person name="Wu L."/>
            <person name="Ma J."/>
        </authorList>
    </citation>
    <scope>NUCLEOTIDE SEQUENCE [LARGE SCALE GENOMIC DNA]</scope>
    <source>
        <strain evidence="3">JCM 16908</strain>
    </source>
</reference>
<keyword evidence="1" id="KW-0472">Membrane</keyword>
<organism evidence="2 3">
    <name type="scientific">Sphaerisporangium flaviroseum</name>
    <dbReference type="NCBI Taxonomy" id="509199"/>
    <lineage>
        <taxon>Bacteria</taxon>
        <taxon>Bacillati</taxon>
        <taxon>Actinomycetota</taxon>
        <taxon>Actinomycetes</taxon>
        <taxon>Streptosporangiales</taxon>
        <taxon>Streptosporangiaceae</taxon>
        <taxon>Sphaerisporangium</taxon>
    </lineage>
</organism>
<dbReference type="Proteomes" id="UP001500888">
    <property type="component" value="Unassembled WGS sequence"/>
</dbReference>
<dbReference type="EMBL" id="BAAAZR010000031">
    <property type="protein sequence ID" value="GAA3832620.1"/>
    <property type="molecule type" value="Genomic_DNA"/>
</dbReference>
<evidence type="ECO:0000313" key="2">
    <source>
        <dbReference type="EMBL" id="GAA3832620.1"/>
    </source>
</evidence>
<accession>A0ABP7J1M4</accession>
<evidence type="ECO:0000313" key="3">
    <source>
        <dbReference type="Proteomes" id="UP001500888"/>
    </source>
</evidence>
<feature type="transmembrane region" description="Helical" evidence="1">
    <location>
        <begin position="180"/>
        <end position="204"/>
    </location>
</feature>
<sequence length="233" mass="24903">MSTSDIIIGVGLGLIVNEMSDVCPWLAVRLVALAARLRYGDTPRAAERGEVVAAYINDRPGKLLKLLTALGFVTVGAIAGLRRHNRSIGLEVRWRASEGLMATALGGMVWGADPLLWPEQTIWSMIGGVIVMTGGLVQIVAAYANQPWYTTASGAVLMACSVGFALGAVARALTVDVFPIAVLDVVMTVLLSLGALVMFAIGLFQITRRADLPSLEQILTSEAMRRAEREDPR</sequence>
<proteinExistence type="predicted"/>
<evidence type="ECO:0000256" key="1">
    <source>
        <dbReference type="SAM" id="Phobius"/>
    </source>
</evidence>
<feature type="transmembrane region" description="Helical" evidence="1">
    <location>
        <begin position="155"/>
        <end position="174"/>
    </location>
</feature>
<feature type="transmembrane region" description="Helical" evidence="1">
    <location>
        <begin position="63"/>
        <end position="81"/>
    </location>
</feature>
<dbReference type="RefSeq" id="WP_344948300.1">
    <property type="nucleotide sequence ID" value="NZ_BAAAZR010000031.1"/>
</dbReference>